<proteinExistence type="predicted"/>
<feature type="domain" description="Fido" evidence="2">
    <location>
        <begin position="116"/>
        <end position="260"/>
    </location>
</feature>
<comment type="caution">
    <text evidence="3">The sequence shown here is derived from an EMBL/GenBank/DDBJ whole genome shotgun (WGS) entry which is preliminary data.</text>
</comment>
<reference evidence="4" key="1">
    <citation type="journal article" date="2019" name="Int. J. Syst. Evol. Microbiol.">
        <title>The Global Catalogue of Microorganisms (GCM) 10K type strain sequencing project: providing services to taxonomists for standard genome sequencing and annotation.</title>
        <authorList>
            <consortium name="The Broad Institute Genomics Platform"/>
            <consortium name="The Broad Institute Genome Sequencing Center for Infectious Disease"/>
            <person name="Wu L."/>
            <person name="Ma J."/>
        </authorList>
    </citation>
    <scope>NUCLEOTIDE SEQUENCE [LARGE SCALE GENOMIC DNA]</scope>
    <source>
        <strain evidence="4">JCM 16961</strain>
    </source>
</reference>
<dbReference type="InterPro" id="IPR036388">
    <property type="entry name" value="WH-like_DNA-bd_sf"/>
</dbReference>
<dbReference type="Pfam" id="PF13784">
    <property type="entry name" value="Fic_N"/>
    <property type="match status" value="1"/>
</dbReference>
<gene>
    <name evidence="3" type="ORF">GCM10022377_22920</name>
</gene>
<dbReference type="InterPro" id="IPR026287">
    <property type="entry name" value="SoFic-like"/>
</dbReference>
<evidence type="ECO:0000256" key="1">
    <source>
        <dbReference type="SAM" id="MobiDB-lite"/>
    </source>
</evidence>
<dbReference type="InterPro" id="IPR048770">
    <property type="entry name" value="SoFic-like_C"/>
</dbReference>
<dbReference type="PIRSF" id="PIRSF038925">
    <property type="entry name" value="AMP-prot_trans"/>
    <property type="match status" value="1"/>
</dbReference>
<dbReference type="RefSeq" id="WP_344884564.1">
    <property type="nucleotide sequence ID" value="NZ_BAABCJ010000005.1"/>
</dbReference>
<protein>
    <submittedName>
        <fullName evidence="3">Fic family protein</fullName>
    </submittedName>
</protein>
<dbReference type="Proteomes" id="UP001501536">
    <property type="component" value="Unassembled WGS sequence"/>
</dbReference>
<dbReference type="InterPro" id="IPR040198">
    <property type="entry name" value="Fido_containing"/>
</dbReference>
<evidence type="ECO:0000259" key="2">
    <source>
        <dbReference type="PROSITE" id="PS51459"/>
    </source>
</evidence>
<dbReference type="Pfam" id="PF02661">
    <property type="entry name" value="Fic"/>
    <property type="match status" value="1"/>
</dbReference>
<dbReference type="Gene3D" id="1.10.3290.10">
    <property type="entry name" value="Fido-like domain"/>
    <property type="match status" value="1"/>
</dbReference>
<dbReference type="PANTHER" id="PTHR13504">
    <property type="entry name" value="FIDO DOMAIN-CONTAINING PROTEIN DDB_G0283145"/>
    <property type="match status" value="1"/>
</dbReference>
<evidence type="ECO:0000313" key="3">
    <source>
        <dbReference type="EMBL" id="GAA3708535.1"/>
    </source>
</evidence>
<dbReference type="InterPro" id="IPR003812">
    <property type="entry name" value="Fido"/>
</dbReference>
<dbReference type="SUPFAM" id="SSF140931">
    <property type="entry name" value="Fic-like"/>
    <property type="match status" value="1"/>
</dbReference>
<sequence>MTSWRADTAYNDLPPLPPPVDVETKPVLKLAIEARASLAALSQATGSMTNPQVLLNAIPLLEAQASSEVENIVTTADALFRHADDEPSADPATREALNYRTALMEGVDMVKSRGVITSNTAREVCSRIKQHTMDLRSSDGTFIGNPATRKAVYTPPSGRAVIDKKLGEWEKFANSGEGLDPLIRMALAHYQFEAIHPFDDGNGRTGRILNVLMLMSDGLLSQPVLYLSKYIIARKNDYYDALLAVTAEGAWVPWVEYMLDAVRMTSGSTLSKIERISDLQTALKNRIGTSIPGAHMALIDVLFEQPYCRISNVMDRCHVSRPTATKWLRSLVDDGVLIDMQVGREKLFINWQFMELLTADETDAEESRQNQLF</sequence>
<name>A0ABP7DT44_9MICC</name>
<keyword evidence="4" id="KW-1185">Reference proteome</keyword>
<dbReference type="EMBL" id="BAABCJ010000005">
    <property type="protein sequence ID" value="GAA3708535.1"/>
    <property type="molecule type" value="Genomic_DNA"/>
</dbReference>
<dbReference type="InterPro" id="IPR036597">
    <property type="entry name" value="Fido-like_dom_sf"/>
</dbReference>
<dbReference type="Pfam" id="PF21248">
    <property type="entry name" value="SoFic-like_C"/>
    <property type="match status" value="1"/>
</dbReference>
<accession>A0ABP7DT44</accession>
<dbReference type="PANTHER" id="PTHR13504:SF35">
    <property type="entry name" value="PROTEIN ADENYLYLTRANSFERASE SOFIC"/>
    <property type="match status" value="1"/>
</dbReference>
<feature type="region of interest" description="Disordered" evidence="1">
    <location>
        <begin position="1"/>
        <end position="20"/>
    </location>
</feature>
<evidence type="ECO:0000313" key="4">
    <source>
        <dbReference type="Proteomes" id="UP001501536"/>
    </source>
</evidence>
<organism evidence="3 4">
    <name type="scientific">Zhihengliuella alba</name>
    <dbReference type="NCBI Taxonomy" id="547018"/>
    <lineage>
        <taxon>Bacteria</taxon>
        <taxon>Bacillati</taxon>
        <taxon>Actinomycetota</taxon>
        <taxon>Actinomycetes</taxon>
        <taxon>Micrococcales</taxon>
        <taxon>Micrococcaceae</taxon>
        <taxon>Zhihengliuella</taxon>
    </lineage>
</organism>
<dbReference type="Gene3D" id="1.10.10.10">
    <property type="entry name" value="Winged helix-like DNA-binding domain superfamily/Winged helix DNA-binding domain"/>
    <property type="match status" value="1"/>
</dbReference>
<dbReference type="PROSITE" id="PS51459">
    <property type="entry name" value="FIDO"/>
    <property type="match status" value="1"/>
</dbReference>
<dbReference type="InterPro" id="IPR025758">
    <property type="entry name" value="Fic/DOC_N"/>
</dbReference>